<dbReference type="AlphaFoldDB" id="A0A1H9JXJ4"/>
<feature type="region of interest" description="Disordered" evidence="9">
    <location>
        <begin position="1"/>
        <end position="23"/>
    </location>
</feature>
<dbReference type="InterPro" id="IPR017871">
    <property type="entry name" value="ABC_transporter-like_CS"/>
</dbReference>
<dbReference type="FunFam" id="3.40.50.300:FF:000016">
    <property type="entry name" value="Oligopeptide ABC transporter ATP-binding component"/>
    <property type="match status" value="1"/>
</dbReference>
<evidence type="ECO:0000256" key="3">
    <source>
        <dbReference type="ARBA" id="ARBA00022475"/>
    </source>
</evidence>
<evidence type="ECO:0000259" key="10">
    <source>
        <dbReference type="PROSITE" id="PS50893"/>
    </source>
</evidence>
<dbReference type="GO" id="GO:0005524">
    <property type="term" value="F:ATP binding"/>
    <property type="evidence" value="ECO:0007669"/>
    <property type="project" value="UniProtKB-KW"/>
</dbReference>
<evidence type="ECO:0000256" key="4">
    <source>
        <dbReference type="ARBA" id="ARBA00022519"/>
    </source>
</evidence>
<evidence type="ECO:0000256" key="1">
    <source>
        <dbReference type="ARBA" id="ARBA00004202"/>
    </source>
</evidence>
<keyword evidence="6 11" id="KW-0067">ATP-binding</keyword>
<dbReference type="STRING" id="1186196.SAMN04489841_2722"/>
<organism evidence="11 12">
    <name type="scientific">Natrinema salaciae</name>
    <dbReference type="NCBI Taxonomy" id="1186196"/>
    <lineage>
        <taxon>Archaea</taxon>
        <taxon>Methanobacteriati</taxon>
        <taxon>Methanobacteriota</taxon>
        <taxon>Stenosarchaea group</taxon>
        <taxon>Halobacteria</taxon>
        <taxon>Halobacteriales</taxon>
        <taxon>Natrialbaceae</taxon>
        <taxon>Natrinema</taxon>
    </lineage>
</organism>
<keyword evidence="2" id="KW-0813">Transport</keyword>
<keyword evidence="3" id="KW-1003">Cell membrane</keyword>
<dbReference type="InterPro" id="IPR003439">
    <property type="entry name" value="ABC_transporter-like_ATP-bd"/>
</dbReference>
<evidence type="ECO:0000256" key="8">
    <source>
        <dbReference type="ARBA" id="ARBA00023136"/>
    </source>
</evidence>
<dbReference type="GO" id="GO:0005886">
    <property type="term" value="C:plasma membrane"/>
    <property type="evidence" value="ECO:0007669"/>
    <property type="project" value="UniProtKB-SubCell"/>
</dbReference>
<evidence type="ECO:0000256" key="2">
    <source>
        <dbReference type="ARBA" id="ARBA00022448"/>
    </source>
</evidence>
<keyword evidence="8" id="KW-0472">Membrane</keyword>
<accession>A0A1H9JXJ4</accession>
<dbReference type="Pfam" id="PF00005">
    <property type="entry name" value="ABC_tran"/>
    <property type="match status" value="1"/>
</dbReference>
<dbReference type="GO" id="GO:0015833">
    <property type="term" value="P:peptide transport"/>
    <property type="evidence" value="ECO:0007669"/>
    <property type="project" value="InterPro"/>
</dbReference>
<sequence length="369" mass="40718">MTEQETQSTRTTHGTDSTDSTSDRIIEIRDARVSFEMERGVSRVLDDVDLDVQRGEILGVVGESGSGKSMLASAMLDAVVDPGVLSGDITYYPDDGDPVGVLGLSDRQLKRLRWEQISMVFQGAMSSFNPTMGVREHFVETLEAHDDDVEAGMERARELLSDLYLEPERILDSYPHELSGGMQQRALIALSLVLEPDVLVMDEPTAALDLLMQRSILSLLENLREKYDLTMVFITHDLPLVAELADRIAVMYAFELIEMGPTDEILRHAAHPYTRALLNATPNLDAPLEEMQSIEGAAPDPVDVPQGCTYGPRCPLADETCVADEPAFTRAGPDHDVACFHWEDAAEAVPFTGERLDEDPGASITEERR</sequence>
<dbReference type="InterPro" id="IPR027417">
    <property type="entry name" value="P-loop_NTPase"/>
</dbReference>
<keyword evidence="5" id="KW-0547">Nucleotide-binding</keyword>
<evidence type="ECO:0000313" key="12">
    <source>
        <dbReference type="Proteomes" id="UP000199114"/>
    </source>
</evidence>
<dbReference type="PROSITE" id="PS50893">
    <property type="entry name" value="ABC_TRANSPORTER_2"/>
    <property type="match status" value="1"/>
</dbReference>
<dbReference type="EMBL" id="FOFD01000003">
    <property type="protein sequence ID" value="SEQ91510.1"/>
    <property type="molecule type" value="Genomic_DNA"/>
</dbReference>
<dbReference type="GO" id="GO:0016887">
    <property type="term" value="F:ATP hydrolysis activity"/>
    <property type="evidence" value="ECO:0007669"/>
    <property type="project" value="InterPro"/>
</dbReference>
<dbReference type="PROSITE" id="PS00211">
    <property type="entry name" value="ABC_TRANSPORTER_1"/>
    <property type="match status" value="1"/>
</dbReference>
<evidence type="ECO:0000256" key="7">
    <source>
        <dbReference type="ARBA" id="ARBA00022967"/>
    </source>
</evidence>
<evidence type="ECO:0000256" key="5">
    <source>
        <dbReference type="ARBA" id="ARBA00022741"/>
    </source>
</evidence>
<dbReference type="PANTHER" id="PTHR43297:SF14">
    <property type="entry name" value="ATPASE AAA-TYPE CORE DOMAIN-CONTAINING PROTEIN"/>
    <property type="match status" value="1"/>
</dbReference>
<dbReference type="Gene3D" id="3.40.50.300">
    <property type="entry name" value="P-loop containing nucleotide triphosphate hydrolases"/>
    <property type="match status" value="1"/>
</dbReference>
<dbReference type="InterPro" id="IPR050388">
    <property type="entry name" value="ABC_Ni/Peptide_Import"/>
</dbReference>
<proteinExistence type="predicted"/>
<reference evidence="12" key="1">
    <citation type="submission" date="2016-10" db="EMBL/GenBank/DDBJ databases">
        <authorList>
            <person name="Varghese N."/>
            <person name="Submissions S."/>
        </authorList>
    </citation>
    <scope>NUCLEOTIDE SEQUENCE [LARGE SCALE GENOMIC DNA]</scope>
    <source>
        <strain evidence="12">DSM 25055</strain>
    </source>
</reference>
<dbReference type="PANTHER" id="PTHR43297">
    <property type="entry name" value="OLIGOPEPTIDE TRANSPORT ATP-BINDING PROTEIN APPD"/>
    <property type="match status" value="1"/>
</dbReference>
<evidence type="ECO:0000256" key="6">
    <source>
        <dbReference type="ARBA" id="ARBA00022840"/>
    </source>
</evidence>
<dbReference type="SMART" id="SM00382">
    <property type="entry name" value="AAA"/>
    <property type="match status" value="1"/>
</dbReference>
<feature type="compositionally biased region" description="Low complexity" evidence="9">
    <location>
        <begin position="1"/>
        <end position="20"/>
    </location>
</feature>
<keyword evidence="7" id="KW-1278">Translocase</keyword>
<dbReference type="Pfam" id="PF08352">
    <property type="entry name" value="oligo_HPY"/>
    <property type="match status" value="1"/>
</dbReference>
<keyword evidence="12" id="KW-1185">Reference proteome</keyword>
<keyword evidence="4" id="KW-0997">Cell inner membrane</keyword>
<dbReference type="InterPro" id="IPR003593">
    <property type="entry name" value="AAA+_ATPase"/>
</dbReference>
<comment type="subcellular location">
    <subcellularLocation>
        <location evidence="1">Cell membrane</location>
        <topology evidence="1">Peripheral membrane protein</topology>
    </subcellularLocation>
</comment>
<dbReference type="SUPFAM" id="SSF52540">
    <property type="entry name" value="P-loop containing nucleoside triphosphate hydrolases"/>
    <property type="match status" value="1"/>
</dbReference>
<dbReference type="CDD" id="cd03257">
    <property type="entry name" value="ABC_NikE_OppD_transporters"/>
    <property type="match status" value="1"/>
</dbReference>
<gene>
    <name evidence="11" type="ORF">SAMN04489841_2722</name>
</gene>
<dbReference type="RefSeq" id="WP_090618245.1">
    <property type="nucleotide sequence ID" value="NZ_FOFD01000003.1"/>
</dbReference>
<dbReference type="Proteomes" id="UP000199114">
    <property type="component" value="Unassembled WGS sequence"/>
</dbReference>
<evidence type="ECO:0000256" key="9">
    <source>
        <dbReference type="SAM" id="MobiDB-lite"/>
    </source>
</evidence>
<protein>
    <submittedName>
        <fullName evidence="11">Peptide/nickel transport system ATP-binding protein</fullName>
    </submittedName>
</protein>
<dbReference type="NCBIfam" id="TIGR01727">
    <property type="entry name" value="oligo_HPY"/>
    <property type="match status" value="1"/>
</dbReference>
<dbReference type="InterPro" id="IPR013563">
    <property type="entry name" value="Oligopep_ABC_C"/>
</dbReference>
<feature type="domain" description="ABC transporter" evidence="10">
    <location>
        <begin position="28"/>
        <end position="278"/>
    </location>
</feature>
<name>A0A1H9JXJ4_9EURY</name>
<dbReference type="OrthoDB" id="18209at2157"/>
<evidence type="ECO:0000313" key="11">
    <source>
        <dbReference type="EMBL" id="SEQ91510.1"/>
    </source>
</evidence>